<proteinExistence type="predicted"/>
<organism evidence="2 3">
    <name type="scientific">Rhizoctonia solani 123E</name>
    <dbReference type="NCBI Taxonomy" id="1423351"/>
    <lineage>
        <taxon>Eukaryota</taxon>
        <taxon>Fungi</taxon>
        <taxon>Dikarya</taxon>
        <taxon>Basidiomycota</taxon>
        <taxon>Agaricomycotina</taxon>
        <taxon>Agaricomycetes</taxon>
        <taxon>Cantharellales</taxon>
        <taxon>Ceratobasidiaceae</taxon>
        <taxon>Rhizoctonia</taxon>
    </lineage>
</organism>
<dbReference type="STRING" id="1423351.A0A074RL34"/>
<keyword evidence="3" id="KW-1185">Reference proteome</keyword>
<feature type="region of interest" description="Disordered" evidence="1">
    <location>
        <begin position="1"/>
        <end position="65"/>
    </location>
</feature>
<dbReference type="EMBL" id="AZST01001307">
    <property type="protein sequence ID" value="KEP46055.1"/>
    <property type="molecule type" value="Genomic_DNA"/>
</dbReference>
<feature type="compositionally biased region" description="Basic and acidic residues" evidence="1">
    <location>
        <begin position="87"/>
        <end position="106"/>
    </location>
</feature>
<sequence length="494" mass="56474">MPYPEATRGEQVPCYCGMPGEDDPHWVSTRTRSRHRRIMGRDDATNDGDTEDDQNPNYFEAQDNYEHEEEGHMDIDVMEDDAFGQGLDHDYDDREMGYRSESERSETPSSTGSWLNVPTPPPSPPSTPPPGSDDEEQPSEDEDGFAHITAEDYREYERWYAEDDMLELDEMVAETLTEEEIASIKMASIRLFGHISQRAYERIRYSFKQNVRLMSVYRIHKRLAKLSGINPVTVDCCMNVCQAFTGDYADDQACSYCQHPRLDLNGKPYKVFEYLPTTPRFQGYYNNPDMIKAMRYRHDYVREPGKIDDYIDGTLYSDLQDTEIVVDGVGLGVNFLNRRRDIAYMVLLDGVEIFDQAADGKTSTCWPIMAQNLNLSASQRAKLRNLIPLGVIPGPNQPKDFDSFLEPFVEEALEQARGVETYDVTTGRKFTLRAHPIIFSGDMQAIQHITQMKGPKGKCPCRECEIGGIYHICRRTYYSPLTNPIDKPDAIPDD</sequence>
<feature type="compositionally biased region" description="Acidic residues" evidence="1">
    <location>
        <begin position="45"/>
        <end position="54"/>
    </location>
</feature>
<dbReference type="InterPro" id="IPR004242">
    <property type="entry name" value="Transposase_21"/>
</dbReference>
<name>A0A074RL34_9AGAM</name>
<feature type="compositionally biased region" description="Pro residues" evidence="1">
    <location>
        <begin position="118"/>
        <end position="131"/>
    </location>
</feature>
<gene>
    <name evidence="2" type="ORF">V565_221320</name>
</gene>
<feature type="compositionally biased region" description="Acidic residues" evidence="1">
    <location>
        <begin position="132"/>
        <end position="142"/>
    </location>
</feature>
<comment type="caution">
    <text evidence="2">The sequence shown here is derived from an EMBL/GenBank/DDBJ whole genome shotgun (WGS) entry which is preliminary data.</text>
</comment>
<dbReference type="OrthoDB" id="3257409at2759"/>
<feature type="region of interest" description="Disordered" evidence="1">
    <location>
        <begin position="83"/>
        <end position="142"/>
    </location>
</feature>
<protein>
    <submittedName>
        <fullName evidence="2">Transposase family Tnp2 protein</fullName>
    </submittedName>
</protein>
<dbReference type="Proteomes" id="UP000027456">
    <property type="component" value="Unassembled WGS sequence"/>
</dbReference>
<evidence type="ECO:0000256" key="1">
    <source>
        <dbReference type="SAM" id="MobiDB-lite"/>
    </source>
</evidence>
<feature type="non-terminal residue" evidence="2">
    <location>
        <position position="494"/>
    </location>
</feature>
<reference evidence="2 3" key="1">
    <citation type="submission" date="2013-12" db="EMBL/GenBank/DDBJ databases">
        <authorList>
            <person name="Cubeta M."/>
            <person name="Pakala S."/>
            <person name="Fedorova N."/>
            <person name="Thomas E."/>
            <person name="Dean R."/>
            <person name="Jabaji S."/>
            <person name="Neate S."/>
            <person name="Toda T."/>
            <person name="Tavantzis S."/>
            <person name="Vilgalys R."/>
            <person name="Bharathan N."/>
            <person name="Pakala S."/>
            <person name="Losada L.S."/>
            <person name="Zafar N."/>
            <person name="Nierman W."/>
        </authorList>
    </citation>
    <scope>NUCLEOTIDE SEQUENCE [LARGE SCALE GENOMIC DNA]</scope>
    <source>
        <strain evidence="2 3">123E</strain>
    </source>
</reference>
<evidence type="ECO:0000313" key="2">
    <source>
        <dbReference type="EMBL" id="KEP46055.1"/>
    </source>
</evidence>
<dbReference type="AlphaFoldDB" id="A0A074RL34"/>
<dbReference type="HOGENOM" id="CLU_026593_2_1_1"/>
<accession>A0A074RL34</accession>
<evidence type="ECO:0000313" key="3">
    <source>
        <dbReference type="Proteomes" id="UP000027456"/>
    </source>
</evidence>
<dbReference type="Pfam" id="PF02992">
    <property type="entry name" value="Transposase_21"/>
    <property type="match status" value="1"/>
</dbReference>